<dbReference type="Proteomes" id="UP000198507">
    <property type="component" value="Unassembled WGS sequence"/>
</dbReference>
<feature type="transmembrane region" description="Helical" evidence="1">
    <location>
        <begin position="73"/>
        <end position="91"/>
    </location>
</feature>
<reference evidence="3" key="1">
    <citation type="submission" date="2016-10" db="EMBL/GenBank/DDBJ databases">
        <authorList>
            <person name="Varghese N."/>
            <person name="Submissions S."/>
        </authorList>
    </citation>
    <scope>NUCLEOTIDE SEQUENCE [LARGE SCALE GENOMIC DNA]</scope>
    <source>
        <strain evidence="3">DSM 44209</strain>
    </source>
</reference>
<organism evidence="2 3">
    <name type="scientific">Geodermatophilus poikilotrophus</name>
    <dbReference type="NCBI Taxonomy" id="1333667"/>
    <lineage>
        <taxon>Bacteria</taxon>
        <taxon>Bacillati</taxon>
        <taxon>Actinomycetota</taxon>
        <taxon>Actinomycetes</taxon>
        <taxon>Geodermatophilales</taxon>
        <taxon>Geodermatophilaceae</taxon>
        <taxon>Geodermatophilus</taxon>
    </lineage>
</organism>
<protein>
    <submittedName>
        <fullName evidence="2">Uncharacterized protein</fullName>
    </submittedName>
</protein>
<dbReference type="AlphaFoldDB" id="A0A1H9ZEP8"/>
<keyword evidence="1" id="KW-0472">Membrane</keyword>
<dbReference type="EMBL" id="FOIE01000001">
    <property type="protein sequence ID" value="SES80133.1"/>
    <property type="molecule type" value="Genomic_DNA"/>
</dbReference>
<dbReference type="RefSeq" id="WP_091438706.1">
    <property type="nucleotide sequence ID" value="NZ_FOIE01000001.1"/>
</dbReference>
<sequence length="97" mass="9364">MDWIVLVVLLAVAAALARQGARLVARGRPAADADPEAGTDRAVLSLLLVGAALGIGATGAAVAAAGSSGPVQAAVFLAAAVAVGLPVAAVWRGTRRG</sequence>
<keyword evidence="1" id="KW-0812">Transmembrane</keyword>
<evidence type="ECO:0000256" key="1">
    <source>
        <dbReference type="SAM" id="Phobius"/>
    </source>
</evidence>
<keyword evidence="1" id="KW-1133">Transmembrane helix</keyword>
<name>A0A1H9ZEP8_9ACTN</name>
<evidence type="ECO:0000313" key="2">
    <source>
        <dbReference type="EMBL" id="SES80133.1"/>
    </source>
</evidence>
<proteinExistence type="predicted"/>
<feature type="transmembrane region" description="Helical" evidence="1">
    <location>
        <begin position="43"/>
        <end position="66"/>
    </location>
</feature>
<gene>
    <name evidence="2" type="ORF">SAMN04488546_0556</name>
</gene>
<keyword evidence="3" id="KW-1185">Reference proteome</keyword>
<evidence type="ECO:0000313" key="3">
    <source>
        <dbReference type="Proteomes" id="UP000198507"/>
    </source>
</evidence>
<accession>A0A1H9ZEP8</accession>